<accession>A0A8C9LP92</accession>
<dbReference type="Ensembl" id="ENSPTET00000026906.1">
    <property type="protein sequence ID" value="ENSPTEP00000018328.1"/>
    <property type="gene ID" value="ENSPTEG00000019770.1"/>
</dbReference>
<evidence type="ECO:0000313" key="3">
    <source>
        <dbReference type="Proteomes" id="UP000694416"/>
    </source>
</evidence>
<proteinExistence type="predicted"/>
<sequence length="63" mass="6616">MGVEDRAPGTQPALTLEESQVGSEGALTSGPWVRVGVKSSLEENGLWNLTSGVESSFQHSLAM</sequence>
<evidence type="ECO:0000256" key="1">
    <source>
        <dbReference type="SAM" id="MobiDB-lite"/>
    </source>
</evidence>
<feature type="region of interest" description="Disordered" evidence="1">
    <location>
        <begin position="1"/>
        <end position="28"/>
    </location>
</feature>
<reference evidence="2" key="1">
    <citation type="submission" date="2025-08" db="UniProtKB">
        <authorList>
            <consortium name="Ensembl"/>
        </authorList>
    </citation>
    <scope>IDENTIFICATION</scope>
</reference>
<dbReference type="Proteomes" id="UP000694416">
    <property type="component" value="Unplaced"/>
</dbReference>
<protein>
    <submittedName>
        <fullName evidence="2">Uncharacterized protein</fullName>
    </submittedName>
</protein>
<reference evidence="2" key="2">
    <citation type="submission" date="2025-09" db="UniProtKB">
        <authorList>
            <consortium name="Ensembl"/>
        </authorList>
    </citation>
    <scope>IDENTIFICATION</scope>
</reference>
<organism evidence="2 3">
    <name type="scientific">Piliocolobus tephrosceles</name>
    <name type="common">Ugandan red Colobus</name>
    <dbReference type="NCBI Taxonomy" id="591936"/>
    <lineage>
        <taxon>Eukaryota</taxon>
        <taxon>Metazoa</taxon>
        <taxon>Chordata</taxon>
        <taxon>Craniata</taxon>
        <taxon>Vertebrata</taxon>
        <taxon>Euteleostomi</taxon>
        <taxon>Mammalia</taxon>
        <taxon>Eutheria</taxon>
        <taxon>Euarchontoglires</taxon>
        <taxon>Primates</taxon>
        <taxon>Haplorrhini</taxon>
        <taxon>Catarrhini</taxon>
        <taxon>Cercopithecidae</taxon>
        <taxon>Colobinae</taxon>
        <taxon>Piliocolobus</taxon>
    </lineage>
</organism>
<name>A0A8C9LP92_9PRIM</name>
<dbReference type="AlphaFoldDB" id="A0A8C9LP92"/>
<evidence type="ECO:0000313" key="2">
    <source>
        <dbReference type="Ensembl" id="ENSPTEP00000018328.1"/>
    </source>
</evidence>
<keyword evidence="3" id="KW-1185">Reference proteome</keyword>